<gene>
    <name evidence="4" type="ORF">GCM10009663_26110</name>
</gene>
<sequence>MSAADGHRVNAAAAAPLGDGRVDLWLLRQPHPDDITGALDLSELDERELARASACRRQTGGFLYASAHIALRRLLGAYLHHPAAELEFARQPCPCCDKPHGRPTLSVPDSAVHFSLSHSSGMALVGIASAPIGVDVEQVPRASTVEVCSTAIHPDERTEIEAVPQPLRRAAFGQLWTRKEAYLKGLGTGLGRPLAEDYLGADAAAWPPGWTVVDIPCGPRHTGAAAVRTETPLAVSPRWIPIESLYTGATVDLSHLAA</sequence>
<evidence type="ECO:0000259" key="3">
    <source>
        <dbReference type="Pfam" id="PF01648"/>
    </source>
</evidence>
<organism evidence="4 5">
    <name type="scientific">Kitasatospora arboriphila</name>
    <dbReference type="NCBI Taxonomy" id="258052"/>
    <lineage>
        <taxon>Bacteria</taxon>
        <taxon>Bacillati</taxon>
        <taxon>Actinomycetota</taxon>
        <taxon>Actinomycetes</taxon>
        <taxon>Kitasatosporales</taxon>
        <taxon>Streptomycetaceae</taxon>
        <taxon>Kitasatospora</taxon>
    </lineage>
</organism>
<proteinExistence type="inferred from homology"/>
<reference evidence="5" key="1">
    <citation type="journal article" date="2019" name="Int. J. Syst. Evol. Microbiol.">
        <title>The Global Catalogue of Microorganisms (GCM) 10K type strain sequencing project: providing services to taxonomists for standard genome sequencing and annotation.</title>
        <authorList>
            <consortium name="The Broad Institute Genomics Platform"/>
            <consortium name="The Broad Institute Genome Sequencing Center for Infectious Disease"/>
            <person name="Wu L."/>
            <person name="Ma J."/>
        </authorList>
    </citation>
    <scope>NUCLEOTIDE SEQUENCE [LARGE SCALE GENOMIC DNA]</scope>
    <source>
        <strain evidence="5">JCM 13002</strain>
    </source>
</reference>
<evidence type="ECO:0000256" key="1">
    <source>
        <dbReference type="ARBA" id="ARBA00010990"/>
    </source>
</evidence>
<name>A0ABP4DZQ5_9ACTN</name>
<dbReference type="PANTHER" id="PTHR12215">
    <property type="entry name" value="PHOSPHOPANTETHEINE TRANSFERASE"/>
    <property type="match status" value="1"/>
</dbReference>
<dbReference type="Pfam" id="PF01648">
    <property type="entry name" value="ACPS"/>
    <property type="match status" value="1"/>
</dbReference>
<dbReference type="EMBL" id="BAAALD010000020">
    <property type="protein sequence ID" value="GAA1081994.1"/>
    <property type="molecule type" value="Genomic_DNA"/>
</dbReference>
<comment type="caution">
    <text evidence="4">The sequence shown here is derived from an EMBL/GenBank/DDBJ whole genome shotgun (WGS) entry which is preliminary data.</text>
</comment>
<protein>
    <submittedName>
        <fullName evidence="4">4'-phosphopantetheinyl transferase superfamily protein</fullName>
    </submittedName>
</protein>
<keyword evidence="5" id="KW-1185">Reference proteome</keyword>
<comment type="similarity">
    <text evidence="1">Belongs to the P-Pant transferase superfamily. Gsp/Sfp/HetI/AcpT family.</text>
</comment>
<accession>A0ABP4DZQ5</accession>
<keyword evidence="2 4" id="KW-0808">Transferase</keyword>
<dbReference type="InterPro" id="IPR008278">
    <property type="entry name" value="4-PPantetheinyl_Trfase_dom"/>
</dbReference>
<dbReference type="GO" id="GO:0016740">
    <property type="term" value="F:transferase activity"/>
    <property type="evidence" value="ECO:0007669"/>
    <property type="project" value="UniProtKB-KW"/>
</dbReference>
<dbReference type="InterPro" id="IPR050559">
    <property type="entry name" value="P-Pant_transferase_sf"/>
</dbReference>
<dbReference type="SUPFAM" id="SSF56214">
    <property type="entry name" value="4'-phosphopantetheinyl transferase"/>
    <property type="match status" value="2"/>
</dbReference>
<dbReference type="InterPro" id="IPR037143">
    <property type="entry name" value="4-PPantetheinyl_Trfase_dom_sf"/>
</dbReference>
<dbReference type="RefSeq" id="WP_344623732.1">
    <property type="nucleotide sequence ID" value="NZ_BAAALD010000020.1"/>
</dbReference>
<dbReference type="Proteomes" id="UP001499987">
    <property type="component" value="Unassembled WGS sequence"/>
</dbReference>
<dbReference type="PANTHER" id="PTHR12215:SF10">
    <property type="entry name" value="L-AMINOADIPATE-SEMIALDEHYDE DEHYDROGENASE-PHOSPHOPANTETHEINYL TRANSFERASE"/>
    <property type="match status" value="1"/>
</dbReference>
<evidence type="ECO:0000313" key="5">
    <source>
        <dbReference type="Proteomes" id="UP001499987"/>
    </source>
</evidence>
<feature type="domain" description="4'-phosphopantetheinyl transferase" evidence="3">
    <location>
        <begin position="131"/>
        <end position="193"/>
    </location>
</feature>
<evidence type="ECO:0000256" key="2">
    <source>
        <dbReference type="ARBA" id="ARBA00022679"/>
    </source>
</evidence>
<dbReference type="Gene3D" id="3.90.470.20">
    <property type="entry name" value="4'-phosphopantetheinyl transferase domain"/>
    <property type="match status" value="1"/>
</dbReference>
<evidence type="ECO:0000313" key="4">
    <source>
        <dbReference type="EMBL" id="GAA1081994.1"/>
    </source>
</evidence>